<evidence type="ECO:0000313" key="2">
    <source>
        <dbReference type="Proteomes" id="UP000735302"/>
    </source>
</evidence>
<name>A0AAV3X696_9GAST</name>
<comment type="caution">
    <text evidence="1">The sequence shown here is derived from an EMBL/GenBank/DDBJ whole genome shotgun (WGS) entry which is preliminary data.</text>
</comment>
<organism evidence="1 2">
    <name type="scientific">Plakobranchus ocellatus</name>
    <dbReference type="NCBI Taxonomy" id="259542"/>
    <lineage>
        <taxon>Eukaryota</taxon>
        <taxon>Metazoa</taxon>
        <taxon>Spiralia</taxon>
        <taxon>Lophotrochozoa</taxon>
        <taxon>Mollusca</taxon>
        <taxon>Gastropoda</taxon>
        <taxon>Heterobranchia</taxon>
        <taxon>Euthyneura</taxon>
        <taxon>Panpulmonata</taxon>
        <taxon>Sacoglossa</taxon>
        <taxon>Placobranchoidea</taxon>
        <taxon>Plakobranchidae</taxon>
        <taxon>Plakobranchus</taxon>
    </lineage>
</organism>
<gene>
    <name evidence="1" type="ORF">PoB_000193100</name>
</gene>
<accession>A0AAV3X696</accession>
<dbReference type="Proteomes" id="UP000735302">
    <property type="component" value="Unassembled WGS sequence"/>
</dbReference>
<dbReference type="AlphaFoldDB" id="A0AAV3X696"/>
<sequence length="81" mass="8748">MTRSQLKVSYIKLYLMARASGRRDHLAGQTPFLSIATESSDVPGGFKQKGRYNKVISESRDIEGGSTQGSGSIITRASIAI</sequence>
<dbReference type="EMBL" id="BLXT01000264">
    <property type="protein sequence ID" value="GFN75425.1"/>
    <property type="molecule type" value="Genomic_DNA"/>
</dbReference>
<protein>
    <submittedName>
        <fullName evidence="1">Uncharacterized protein</fullName>
    </submittedName>
</protein>
<proteinExistence type="predicted"/>
<keyword evidence="2" id="KW-1185">Reference proteome</keyword>
<evidence type="ECO:0000313" key="1">
    <source>
        <dbReference type="EMBL" id="GFN75425.1"/>
    </source>
</evidence>
<reference evidence="1 2" key="1">
    <citation type="journal article" date="2021" name="Elife">
        <title>Chloroplast acquisition without the gene transfer in kleptoplastic sea slugs, Plakobranchus ocellatus.</title>
        <authorList>
            <person name="Maeda T."/>
            <person name="Takahashi S."/>
            <person name="Yoshida T."/>
            <person name="Shimamura S."/>
            <person name="Takaki Y."/>
            <person name="Nagai Y."/>
            <person name="Toyoda A."/>
            <person name="Suzuki Y."/>
            <person name="Arimoto A."/>
            <person name="Ishii H."/>
            <person name="Satoh N."/>
            <person name="Nishiyama T."/>
            <person name="Hasebe M."/>
            <person name="Maruyama T."/>
            <person name="Minagawa J."/>
            <person name="Obokata J."/>
            <person name="Shigenobu S."/>
        </authorList>
    </citation>
    <scope>NUCLEOTIDE SEQUENCE [LARGE SCALE GENOMIC DNA]</scope>
</reference>